<dbReference type="OrthoDB" id="8250698at2759"/>
<dbReference type="EMBL" id="GAKP01011319">
    <property type="protein sequence ID" value="JAC47633.1"/>
    <property type="molecule type" value="Transcribed_RNA"/>
</dbReference>
<dbReference type="InterPro" id="IPR004119">
    <property type="entry name" value="EcKL"/>
</dbReference>
<feature type="domain" description="CHK kinase-like" evidence="1">
    <location>
        <begin position="136"/>
        <end position="332"/>
    </location>
</feature>
<evidence type="ECO:0000259" key="1">
    <source>
        <dbReference type="SMART" id="SM00587"/>
    </source>
</evidence>
<dbReference type="Gene3D" id="3.90.1200.10">
    <property type="match status" value="1"/>
</dbReference>
<dbReference type="SUPFAM" id="SSF56112">
    <property type="entry name" value="Protein kinase-like (PK-like)"/>
    <property type="match status" value="1"/>
</dbReference>
<dbReference type="SMART" id="SM00587">
    <property type="entry name" value="CHK"/>
    <property type="match status" value="1"/>
</dbReference>
<dbReference type="Pfam" id="PF02958">
    <property type="entry name" value="EcKL"/>
    <property type="match status" value="1"/>
</dbReference>
<organism evidence="2">
    <name type="scientific">Bactrocera dorsalis</name>
    <name type="common">Oriental fruit fly</name>
    <name type="synonym">Dacus dorsalis</name>
    <dbReference type="NCBI Taxonomy" id="27457"/>
    <lineage>
        <taxon>Eukaryota</taxon>
        <taxon>Metazoa</taxon>
        <taxon>Ecdysozoa</taxon>
        <taxon>Arthropoda</taxon>
        <taxon>Hexapoda</taxon>
        <taxon>Insecta</taxon>
        <taxon>Pterygota</taxon>
        <taxon>Neoptera</taxon>
        <taxon>Endopterygota</taxon>
        <taxon>Diptera</taxon>
        <taxon>Brachycera</taxon>
        <taxon>Muscomorpha</taxon>
        <taxon>Tephritoidea</taxon>
        <taxon>Tephritidae</taxon>
        <taxon>Bactrocera</taxon>
        <taxon>Bactrocera</taxon>
    </lineage>
</organism>
<dbReference type="InterPro" id="IPR015897">
    <property type="entry name" value="CHK_kinase-like"/>
</dbReference>
<proteinExistence type="predicted"/>
<evidence type="ECO:0000313" key="2">
    <source>
        <dbReference type="EMBL" id="JAC47633.1"/>
    </source>
</evidence>
<dbReference type="InterPro" id="IPR011009">
    <property type="entry name" value="Kinase-like_dom_sf"/>
</dbReference>
<reference evidence="2" key="1">
    <citation type="journal article" date="2014" name="BMC Genomics">
        <title>Characterizing the developmental transcriptome of the oriental fruit fly, Bactrocera dorsalis (Diptera: Tephritidae) through comparative genomic analysis with Drosophila melanogaster utilizing modENCODE datasets.</title>
        <authorList>
            <person name="Geib S.M."/>
            <person name="Calla B."/>
            <person name="Hall B."/>
            <person name="Hou S."/>
            <person name="Manoukis N.C."/>
        </authorList>
    </citation>
    <scope>NUCLEOTIDE SEQUENCE</scope>
    <source>
        <strain evidence="2">Punador</strain>
    </source>
</reference>
<accession>A0A034W1I0</accession>
<dbReference type="AlphaFoldDB" id="A0A034W1I0"/>
<sequence length="420" mass="48963">MTTEINDINVIPDYLREEYFNQILLQLFGETVKLRELQVIPQKSFGNYCSDIYRVTLKYALNDNKSKDGQSAVTRAEERVLNVLVKDLFDNLTSISNEQFMYANVLPEINKTLLSCGRKQVSPTVYHAIKNNRETHFFEDLTPRGYVIRPRTTGYNEDETRLLFKRLGEYHAASLIFKEAHPGIEGEMREFYAVSDPALEIFIEDHMYDNIEYVVKIIETWSGYESIIAKMRKNTREVFRSKFLPLFDRTQAKLNIVLHGDMWIANLLLKYNSKDGSAEDAVFLDYQNSSCGSPAFDIHNLFMTSVQLPVMVQSYDDIIAHYYAAFRSTLLALKYQAERIPALQCIMDELRRTDYFNYYLLIFPFAQTMLGDELVKGMNFNTLHDEKRLTANRVNIYANERVLETYKYMLKAFDERGLLG</sequence>
<dbReference type="PANTHER" id="PTHR11012:SF56">
    <property type="entry name" value="CHK KINASE-LIKE DOMAIN-CONTAINING PROTEIN-RELATED"/>
    <property type="match status" value="1"/>
</dbReference>
<protein>
    <recommendedName>
        <fullName evidence="1">CHK kinase-like domain-containing protein</fullName>
    </recommendedName>
</protein>
<name>A0A034W1I0_BACDO</name>
<dbReference type="PANTHER" id="PTHR11012">
    <property type="entry name" value="PROTEIN KINASE-LIKE DOMAIN-CONTAINING"/>
    <property type="match status" value="1"/>
</dbReference>